<proteinExistence type="predicted"/>
<evidence type="ECO:0008006" key="4">
    <source>
        <dbReference type="Google" id="ProtNLM"/>
    </source>
</evidence>
<gene>
    <name evidence="2" type="ORF">QIT00_13170</name>
</gene>
<feature type="region of interest" description="Disordered" evidence="1">
    <location>
        <begin position="35"/>
        <end position="54"/>
    </location>
</feature>
<sequence>MAEKSRPDDCEVCQHLTRKMAKAVLKSNLSRQTDIRVLRRRHEPDCPDQVRENA</sequence>
<keyword evidence="3" id="KW-1185">Reference proteome</keyword>
<name>A0ABT6SV68_9ACTN</name>
<dbReference type="EMBL" id="JASCIS010000011">
    <property type="protein sequence ID" value="MDI3419496.1"/>
    <property type="molecule type" value="Genomic_DNA"/>
</dbReference>
<dbReference type="Proteomes" id="UP001237105">
    <property type="component" value="Unassembled WGS sequence"/>
</dbReference>
<organism evidence="2 3">
    <name type="scientific">Streptomyces luteolus</name>
    <dbReference type="NCBI Taxonomy" id="3043615"/>
    <lineage>
        <taxon>Bacteria</taxon>
        <taxon>Bacillati</taxon>
        <taxon>Actinomycetota</taxon>
        <taxon>Actinomycetes</taxon>
        <taxon>Kitasatosporales</taxon>
        <taxon>Streptomycetaceae</taxon>
        <taxon>Streptomyces</taxon>
    </lineage>
</organism>
<dbReference type="RefSeq" id="WP_282535408.1">
    <property type="nucleotide sequence ID" value="NZ_JASCIS010000011.1"/>
</dbReference>
<protein>
    <recommendedName>
        <fullName evidence="4">Transposase</fullName>
    </recommendedName>
</protein>
<reference evidence="2 3" key="1">
    <citation type="submission" date="2023-05" db="EMBL/GenBank/DDBJ databases">
        <title>Draft genome sequence of Streptomyces sp. B-S-A12 isolated from a cave soil in Thailand.</title>
        <authorList>
            <person name="Chamroensaksri N."/>
            <person name="Muangham S."/>
        </authorList>
    </citation>
    <scope>NUCLEOTIDE SEQUENCE [LARGE SCALE GENOMIC DNA]</scope>
    <source>
        <strain evidence="2 3">B-S-A12</strain>
    </source>
</reference>
<comment type="caution">
    <text evidence="2">The sequence shown here is derived from an EMBL/GenBank/DDBJ whole genome shotgun (WGS) entry which is preliminary data.</text>
</comment>
<evidence type="ECO:0000313" key="3">
    <source>
        <dbReference type="Proteomes" id="UP001237105"/>
    </source>
</evidence>
<evidence type="ECO:0000313" key="2">
    <source>
        <dbReference type="EMBL" id="MDI3419496.1"/>
    </source>
</evidence>
<accession>A0ABT6SV68</accession>
<evidence type="ECO:0000256" key="1">
    <source>
        <dbReference type="SAM" id="MobiDB-lite"/>
    </source>
</evidence>